<accession>A0ABQ3I8V9</accession>
<dbReference type="PANTHER" id="PTHR38009:SF1">
    <property type="entry name" value="CONSERVED HYPOTHETICAL PHAGE TAIL PROTEIN"/>
    <property type="match status" value="1"/>
</dbReference>
<dbReference type="EMBL" id="BNAG01000002">
    <property type="protein sequence ID" value="GHE63677.1"/>
    <property type="molecule type" value="Genomic_DNA"/>
</dbReference>
<dbReference type="NCBIfam" id="TIGR02241">
    <property type="entry name" value="conserved hypothetical phage tail region protein"/>
    <property type="match status" value="1"/>
</dbReference>
<comment type="caution">
    <text evidence="1">The sequence shown here is derived from an EMBL/GenBank/DDBJ whole genome shotgun (WGS) entry which is preliminary data.</text>
</comment>
<keyword evidence="2" id="KW-1185">Reference proteome</keyword>
<protein>
    <submittedName>
        <fullName evidence="1">Phage tail protein</fullName>
    </submittedName>
</protein>
<name>A0ABQ3I8V9_9BACT</name>
<dbReference type="InterPro" id="IPR010667">
    <property type="entry name" value="Phage_T4_Gp19"/>
</dbReference>
<gene>
    <name evidence="1" type="ORF">GCM10011340_18820</name>
</gene>
<evidence type="ECO:0000313" key="1">
    <source>
        <dbReference type="EMBL" id="GHE63677.1"/>
    </source>
</evidence>
<reference evidence="2" key="1">
    <citation type="journal article" date="2019" name="Int. J. Syst. Evol. Microbiol.">
        <title>The Global Catalogue of Microorganisms (GCM) 10K type strain sequencing project: providing services to taxonomists for standard genome sequencing and annotation.</title>
        <authorList>
            <consortium name="The Broad Institute Genomics Platform"/>
            <consortium name="The Broad Institute Genome Sequencing Center for Infectious Disease"/>
            <person name="Wu L."/>
            <person name="Ma J."/>
        </authorList>
    </citation>
    <scope>NUCLEOTIDE SEQUENCE [LARGE SCALE GENOMIC DNA]</scope>
    <source>
        <strain evidence="2">CGMCC 1.15111</strain>
    </source>
</reference>
<dbReference type="RefSeq" id="WP_189629975.1">
    <property type="nucleotide sequence ID" value="NZ_BNAG01000002.1"/>
</dbReference>
<organism evidence="1 2">
    <name type="scientific">Roseivirga thermotolerans</name>
    <dbReference type="NCBI Taxonomy" id="1758176"/>
    <lineage>
        <taxon>Bacteria</taxon>
        <taxon>Pseudomonadati</taxon>
        <taxon>Bacteroidota</taxon>
        <taxon>Cytophagia</taxon>
        <taxon>Cytophagales</taxon>
        <taxon>Roseivirgaceae</taxon>
        <taxon>Roseivirga</taxon>
    </lineage>
</organism>
<proteinExistence type="predicted"/>
<dbReference type="InterPro" id="IPR011747">
    <property type="entry name" value="CHP02241"/>
</dbReference>
<sequence>MDYPAPSFYFSLSFDGISGDADAGFQEASGISAEIETEEVANGGDNTFKYKLPKATKYSNLVLKRGILSPNSALTQWCIETLTSGLDSAIKTKSINLSLLNADKSPLMTWNFVNAYPVKWNISDLKSQEDGIVVETLEFAYNSFKKS</sequence>
<evidence type="ECO:0000313" key="2">
    <source>
        <dbReference type="Proteomes" id="UP000658258"/>
    </source>
</evidence>
<dbReference type="Pfam" id="PF06841">
    <property type="entry name" value="Phage_T4_gp19"/>
    <property type="match status" value="1"/>
</dbReference>
<dbReference type="Proteomes" id="UP000658258">
    <property type="component" value="Unassembled WGS sequence"/>
</dbReference>
<dbReference type="PANTHER" id="PTHR38009">
    <property type="entry name" value="CONSERVED HYPOTHETICAL PHAGE TAIL PROTEIN"/>
    <property type="match status" value="1"/>
</dbReference>